<dbReference type="Gene3D" id="2.40.128.110">
    <property type="entry name" value="Lipid/polyisoprenoid-binding, YceI-like"/>
    <property type="match status" value="1"/>
</dbReference>
<dbReference type="SUPFAM" id="SSF101874">
    <property type="entry name" value="YceI-like"/>
    <property type="match status" value="1"/>
</dbReference>
<dbReference type="OrthoDB" id="1121590at2"/>
<dbReference type="Proteomes" id="UP000198846">
    <property type="component" value="Unassembled WGS sequence"/>
</dbReference>
<dbReference type="InterPro" id="IPR036761">
    <property type="entry name" value="TTHA0802/YceI-like_sf"/>
</dbReference>
<reference evidence="1 2" key="1">
    <citation type="submission" date="2016-10" db="EMBL/GenBank/DDBJ databases">
        <authorList>
            <person name="de Groot N.N."/>
        </authorList>
    </citation>
    <scope>NUCLEOTIDE SEQUENCE [LARGE SCALE GENOMIC DNA]</scope>
    <source>
        <strain evidence="1 2">DSM 23842</strain>
    </source>
</reference>
<dbReference type="RefSeq" id="WP_092132209.1">
    <property type="nucleotide sequence ID" value="NZ_FNQK01000003.1"/>
</dbReference>
<keyword evidence="2" id="KW-1185">Reference proteome</keyword>
<evidence type="ECO:0000313" key="2">
    <source>
        <dbReference type="Proteomes" id="UP000198846"/>
    </source>
</evidence>
<accession>A0A1H3WI14</accession>
<evidence type="ECO:0000313" key="1">
    <source>
        <dbReference type="EMBL" id="SDZ86755.1"/>
    </source>
</evidence>
<sequence length="195" mass="21861">MFFNKFIISLILILSTVLTFKGSVSESASVVITEKSTLLINGKSNVNSFSCVYDIEKIKNPIRVHYAVEDNKINFEQTTLFLETTCFDCGGNGINRDFRKTLNTDDYPEIALSLKAVEIKHQGASLNAYIDIKIAGISRLYTIPIKLKKKGNIMISGDLKLKLSDFDLKAPNKLFGIISVEDTIEIVFNLELEKQ</sequence>
<dbReference type="EMBL" id="FNQK01000003">
    <property type="protein sequence ID" value="SDZ86755.1"/>
    <property type="molecule type" value="Genomic_DNA"/>
</dbReference>
<proteinExistence type="predicted"/>
<organism evidence="1 2">
    <name type="scientific">Bizionia paragorgiae</name>
    <dbReference type="NCBI Taxonomy" id="283786"/>
    <lineage>
        <taxon>Bacteria</taxon>
        <taxon>Pseudomonadati</taxon>
        <taxon>Bacteroidota</taxon>
        <taxon>Flavobacteriia</taxon>
        <taxon>Flavobacteriales</taxon>
        <taxon>Flavobacteriaceae</taxon>
        <taxon>Bizionia</taxon>
    </lineage>
</organism>
<name>A0A1H3WI14_BIZPA</name>
<gene>
    <name evidence="1" type="ORF">SAMN04487990_103106</name>
</gene>
<dbReference type="AlphaFoldDB" id="A0A1H3WI14"/>
<dbReference type="STRING" id="283786.SAMN04487990_103106"/>
<protein>
    <submittedName>
        <fullName evidence="1">YceI-like domain-containing protein</fullName>
    </submittedName>
</protein>